<proteinExistence type="predicted"/>
<keyword evidence="2" id="KW-1185">Reference proteome</keyword>
<sequence>MLVESSNSNLWYSLEVDTVDSIAMAEDLKIRWLYRDLLICLSGQHDRQTLEERDYMVRVLSRPTKTLAHHVSERHLIWIEQVKDGGMSLYLALKAWERRYRHGKPEPTVDRLYDELETRFHSGWPGEEVITDIQYLSRLQQVLQALKSEDLPALRTPDITLLFDRCEPPASSPV</sequence>
<accession>A0ABR4HQH4</accession>
<evidence type="ECO:0000313" key="2">
    <source>
        <dbReference type="Proteomes" id="UP001610335"/>
    </source>
</evidence>
<name>A0ABR4HQH4_9EURO</name>
<reference evidence="1 2" key="1">
    <citation type="submission" date="2024-07" db="EMBL/GenBank/DDBJ databases">
        <title>Section-level genome sequencing and comparative genomics of Aspergillus sections Usti and Cavernicolus.</title>
        <authorList>
            <consortium name="Lawrence Berkeley National Laboratory"/>
            <person name="Nybo J.L."/>
            <person name="Vesth T.C."/>
            <person name="Theobald S."/>
            <person name="Frisvad J.C."/>
            <person name="Larsen T.O."/>
            <person name="Kjaerboelling I."/>
            <person name="Rothschild-Mancinelli K."/>
            <person name="Lyhne E.K."/>
            <person name="Kogle M.E."/>
            <person name="Barry K."/>
            <person name="Clum A."/>
            <person name="Na H."/>
            <person name="Ledsgaard L."/>
            <person name="Lin J."/>
            <person name="Lipzen A."/>
            <person name="Kuo A."/>
            <person name="Riley R."/>
            <person name="Mondo S."/>
            <person name="LaButti K."/>
            <person name="Haridas S."/>
            <person name="Pangalinan J."/>
            <person name="Salamov A.A."/>
            <person name="Simmons B.A."/>
            <person name="Magnuson J.K."/>
            <person name="Chen J."/>
            <person name="Drula E."/>
            <person name="Henrissat B."/>
            <person name="Wiebenga A."/>
            <person name="Lubbers R.J."/>
            <person name="Gomes A.C."/>
            <person name="Makela M.R."/>
            <person name="Stajich J."/>
            <person name="Grigoriev I.V."/>
            <person name="Mortensen U.H."/>
            <person name="De vries R.P."/>
            <person name="Baker S.E."/>
            <person name="Andersen M.R."/>
        </authorList>
    </citation>
    <scope>NUCLEOTIDE SEQUENCE [LARGE SCALE GENOMIC DNA]</scope>
    <source>
        <strain evidence="1 2">CBS 600.67</strain>
    </source>
</reference>
<comment type="caution">
    <text evidence="1">The sequence shown here is derived from an EMBL/GenBank/DDBJ whole genome shotgun (WGS) entry which is preliminary data.</text>
</comment>
<protein>
    <submittedName>
        <fullName evidence="1">Uncharacterized protein</fullName>
    </submittedName>
</protein>
<evidence type="ECO:0000313" key="1">
    <source>
        <dbReference type="EMBL" id="KAL2817741.1"/>
    </source>
</evidence>
<organism evidence="1 2">
    <name type="scientific">Aspergillus cavernicola</name>
    <dbReference type="NCBI Taxonomy" id="176166"/>
    <lineage>
        <taxon>Eukaryota</taxon>
        <taxon>Fungi</taxon>
        <taxon>Dikarya</taxon>
        <taxon>Ascomycota</taxon>
        <taxon>Pezizomycotina</taxon>
        <taxon>Eurotiomycetes</taxon>
        <taxon>Eurotiomycetidae</taxon>
        <taxon>Eurotiales</taxon>
        <taxon>Aspergillaceae</taxon>
        <taxon>Aspergillus</taxon>
        <taxon>Aspergillus subgen. Nidulantes</taxon>
    </lineage>
</organism>
<dbReference type="Proteomes" id="UP001610335">
    <property type="component" value="Unassembled WGS sequence"/>
</dbReference>
<dbReference type="EMBL" id="JBFXLS010000089">
    <property type="protein sequence ID" value="KAL2817741.1"/>
    <property type="molecule type" value="Genomic_DNA"/>
</dbReference>
<gene>
    <name evidence="1" type="ORF">BDW59DRAFT_152433</name>
</gene>